<dbReference type="InterPro" id="IPR029058">
    <property type="entry name" value="AB_hydrolase_fold"/>
</dbReference>
<dbReference type="OrthoDB" id="9809549at2"/>
<proteinExistence type="predicted"/>
<dbReference type="AlphaFoldDB" id="A0A318KUQ0"/>
<evidence type="ECO:0000313" key="2">
    <source>
        <dbReference type="Proteomes" id="UP000247612"/>
    </source>
</evidence>
<keyword evidence="2" id="KW-1185">Reference proteome</keyword>
<name>A0A318KUQ0_9FIRM</name>
<organism evidence="1 2">
    <name type="scientific">Dielma fastidiosa</name>
    <dbReference type="NCBI Taxonomy" id="1034346"/>
    <lineage>
        <taxon>Bacteria</taxon>
        <taxon>Bacillati</taxon>
        <taxon>Bacillota</taxon>
        <taxon>Erysipelotrichia</taxon>
        <taxon>Erysipelotrichales</taxon>
        <taxon>Erysipelotrichaceae</taxon>
        <taxon>Dielma</taxon>
    </lineage>
</organism>
<dbReference type="EMBL" id="QJKH01000001">
    <property type="protein sequence ID" value="PXX81510.1"/>
    <property type="molecule type" value="Genomic_DNA"/>
</dbReference>
<accession>A0A318KUQ0</accession>
<gene>
    <name evidence="1" type="ORF">DES51_101118</name>
</gene>
<dbReference type="STRING" id="1034346.GCA_000313565_00117"/>
<dbReference type="SUPFAM" id="SSF53474">
    <property type="entry name" value="alpha/beta-Hydrolases"/>
    <property type="match status" value="1"/>
</dbReference>
<evidence type="ECO:0000313" key="1">
    <source>
        <dbReference type="EMBL" id="PXX81510.1"/>
    </source>
</evidence>
<dbReference type="Proteomes" id="UP000247612">
    <property type="component" value="Unassembled WGS sequence"/>
</dbReference>
<evidence type="ECO:0008006" key="3">
    <source>
        <dbReference type="Google" id="ProtNLM"/>
    </source>
</evidence>
<dbReference type="Gene3D" id="3.40.50.1820">
    <property type="entry name" value="alpha/beta hydrolase"/>
    <property type="match status" value="1"/>
</dbReference>
<protein>
    <recommendedName>
        <fullName evidence="3">Alpha/beta hydrolase</fullName>
    </recommendedName>
</protein>
<comment type="caution">
    <text evidence="1">The sequence shown here is derived from an EMBL/GenBank/DDBJ whole genome shotgun (WGS) entry which is preliminary data.</text>
</comment>
<dbReference type="RefSeq" id="WP_022936426.1">
    <property type="nucleotide sequence ID" value="NZ_CABKRQ010000001.1"/>
</dbReference>
<sequence>MFFKKQIKRLKKAGSVLALGGAVYCAYHVGCHVTKAKLKTSNERKLNFQHERTVIPAVLSMPVNMKRLRTYPCVLILTDADYPQENSRKIAEALASKGIISLRYPLTADLSDEQRLDIAQSAMRQLKYQLHVNQKQMGVIGIGKGCREAMAVSGKHAPLARCLWNLDIAEPTALSEGSLLCVNASEDSADSRNHAKTLVNSSHDAAYLLIKDSRQLLAGKGLDDAVLHTCAFMKRHLI</sequence>
<reference evidence="1 2" key="1">
    <citation type="submission" date="2018-05" db="EMBL/GenBank/DDBJ databases">
        <title>Genomic Encyclopedia of Type Strains, Phase IV (KMG-IV): sequencing the most valuable type-strain genomes for metagenomic binning, comparative biology and taxonomic classification.</title>
        <authorList>
            <person name="Goeker M."/>
        </authorList>
    </citation>
    <scope>NUCLEOTIDE SEQUENCE [LARGE SCALE GENOMIC DNA]</scope>
    <source>
        <strain evidence="1 2">JC118</strain>
    </source>
</reference>